<organism evidence="1 2">
    <name type="scientific">Parafrankia soli</name>
    <dbReference type="NCBI Taxonomy" id="2599596"/>
    <lineage>
        <taxon>Bacteria</taxon>
        <taxon>Bacillati</taxon>
        <taxon>Actinomycetota</taxon>
        <taxon>Actinomycetes</taxon>
        <taxon>Frankiales</taxon>
        <taxon>Frankiaceae</taxon>
        <taxon>Parafrankia</taxon>
    </lineage>
</organism>
<dbReference type="EMBL" id="MAXA01000169">
    <property type="protein sequence ID" value="OHV31085.1"/>
    <property type="molecule type" value="Genomic_DNA"/>
</dbReference>
<dbReference type="AlphaFoldDB" id="A0A1S1QCZ5"/>
<gene>
    <name evidence="1" type="ORF">BBK14_16285</name>
</gene>
<sequence>MDVADLREWHGIGRFLHHLDFDLVAFVLDLAELCCEVSDAFSAGVLGHGALFERGLVLADLAADRVDLVFQPGEVFAVVFLGFRSSGLVGGDGGVEDRRAVVDLDEGVEDGVLEGLRGQSVVVAAALAEALPVVADVVAVLAGSSVGEGSGVGGVAAVADDAAGEFVLGGVRGAQRVIS</sequence>
<proteinExistence type="predicted"/>
<protein>
    <submittedName>
        <fullName evidence="1">Uncharacterized protein</fullName>
    </submittedName>
</protein>
<comment type="caution">
    <text evidence="1">The sequence shown here is derived from an EMBL/GenBank/DDBJ whole genome shotgun (WGS) entry which is preliminary data.</text>
</comment>
<evidence type="ECO:0000313" key="2">
    <source>
        <dbReference type="Proteomes" id="UP000179769"/>
    </source>
</evidence>
<reference evidence="2" key="1">
    <citation type="submission" date="2016-07" db="EMBL/GenBank/DDBJ databases">
        <title>Frankia sp. NRRL B-16219 Genome sequencing.</title>
        <authorList>
            <person name="Ghodhbane-Gtari F."/>
            <person name="Swanson E."/>
            <person name="Gueddou A."/>
            <person name="Louati M."/>
            <person name="Nouioui I."/>
            <person name="Hezbri K."/>
            <person name="Abebe-Akele F."/>
            <person name="Simpson S."/>
            <person name="Morris K."/>
            <person name="Thomas K."/>
            <person name="Gtari M."/>
            <person name="Tisa L.S."/>
        </authorList>
    </citation>
    <scope>NUCLEOTIDE SEQUENCE [LARGE SCALE GENOMIC DNA]</scope>
    <source>
        <strain evidence="2">NRRL B-16219</strain>
    </source>
</reference>
<name>A0A1S1QCZ5_9ACTN</name>
<keyword evidence="2" id="KW-1185">Reference proteome</keyword>
<accession>A0A1S1QCZ5</accession>
<evidence type="ECO:0000313" key="1">
    <source>
        <dbReference type="EMBL" id="OHV31085.1"/>
    </source>
</evidence>
<dbReference type="Proteomes" id="UP000179769">
    <property type="component" value="Unassembled WGS sequence"/>
</dbReference>